<name>A0AAJ1SX26_9BACI</name>
<comment type="similarity">
    <text evidence="1">Belongs to the PspA/Vipp/IM30 family.</text>
</comment>
<keyword evidence="2" id="KW-0175">Coiled coil</keyword>
<proteinExistence type="inferred from homology"/>
<evidence type="ECO:0000256" key="1">
    <source>
        <dbReference type="ARBA" id="ARBA00043985"/>
    </source>
</evidence>
<dbReference type="PANTHER" id="PTHR31088:SF6">
    <property type="entry name" value="PHAGE SHOCK PROTEIN A"/>
    <property type="match status" value="1"/>
</dbReference>
<keyword evidence="4" id="KW-1185">Reference proteome</keyword>
<sequence length="217" mass="26015">MTSLFERMKNNIMADLHGWFDHKEKKNPIAMLNQYLRDCESEVKKIEKLLERQYLLKEEVFSELKYAENMAKKRSEQKTIAMNANQTSLHELILREQQQYENQVAFLQQSYEETIHQLEQLEKKYRDMKMKLKDMHLKRLELMGKENMTNANQKMNKVLGRIDEPSAFSKFDEVQHYIDFLEQKVEGKYRTSMIDVQIAQLQNTKKLDDKILSENVN</sequence>
<protein>
    <submittedName>
        <fullName evidence="3">Phage shock protein A</fullName>
    </submittedName>
</protein>
<dbReference type="Proteomes" id="UP001237207">
    <property type="component" value="Unassembled WGS sequence"/>
</dbReference>
<evidence type="ECO:0000313" key="3">
    <source>
        <dbReference type="EMBL" id="MDQ0214345.1"/>
    </source>
</evidence>
<dbReference type="Pfam" id="PF04012">
    <property type="entry name" value="PspA_IM30"/>
    <property type="match status" value="1"/>
</dbReference>
<dbReference type="RefSeq" id="WP_307256338.1">
    <property type="nucleotide sequence ID" value="NZ_JAUSUC010000006.1"/>
</dbReference>
<comment type="caution">
    <text evidence="3">The sequence shown here is derived from an EMBL/GenBank/DDBJ whole genome shotgun (WGS) entry which is preliminary data.</text>
</comment>
<dbReference type="PANTHER" id="PTHR31088">
    <property type="entry name" value="MEMBRANE-ASSOCIATED PROTEIN VIPP1, CHLOROPLASTIC"/>
    <property type="match status" value="1"/>
</dbReference>
<evidence type="ECO:0000313" key="4">
    <source>
        <dbReference type="Proteomes" id="UP001237207"/>
    </source>
</evidence>
<dbReference type="AlphaFoldDB" id="A0AAJ1SX26"/>
<accession>A0AAJ1SX26</accession>
<reference evidence="3" key="1">
    <citation type="submission" date="2023-07" db="EMBL/GenBank/DDBJ databases">
        <title>Genomic Encyclopedia of Type Strains, Phase IV (KMG-IV): sequencing the most valuable type-strain genomes for metagenomic binning, comparative biology and taxonomic classification.</title>
        <authorList>
            <person name="Goeker M."/>
        </authorList>
    </citation>
    <scope>NUCLEOTIDE SEQUENCE</scope>
    <source>
        <strain evidence="3">DSM 23947</strain>
    </source>
</reference>
<dbReference type="EMBL" id="JAUSUC010000006">
    <property type="protein sequence ID" value="MDQ0214345.1"/>
    <property type="molecule type" value="Genomic_DNA"/>
</dbReference>
<evidence type="ECO:0000256" key="2">
    <source>
        <dbReference type="SAM" id="Coils"/>
    </source>
</evidence>
<dbReference type="InterPro" id="IPR007157">
    <property type="entry name" value="PspA_VIPP1"/>
</dbReference>
<organism evidence="3 4">
    <name type="scientific">Oikeobacillus pervagus</name>
    <dbReference type="NCBI Taxonomy" id="1325931"/>
    <lineage>
        <taxon>Bacteria</taxon>
        <taxon>Bacillati</taxon>
        <taxon>Bacillota</taxon>
        <taxon>Bacilli</taxon>
        <taxon>Bacillales</taxon>
        <taxon>Bacillaceae</taxon>
        <taxon>Oikeobacillus</taxon>
    </lineage>
</organism>
<gene>
    <name evidence="3" type="ORF">J2S13_000741</name>
</gene>
<feature type="coiled-coil region" evidence="2">
    <location>
        <begin position="97"/>
        <end position="138"/>
    </location>
</feature>